<name>B2GH36_KOCRD</name>
<dbReference type="PANTHER" id="PTHR34472:SF1">
    <property type="entry name" value="SULFUR CARRIER PROTEIN THIS"/>
    <property type="match status" value="1"/>
</dbReference>
<dbReference type="HOGENOM" id="CLU_174611_2_2_11"/>
<dbReference type="AlphaFoldDB" id="B2GH36"/>
<accession>B2GH36</accession>
<dbReference type="KEGG" id="krh:KRH_04410"/>
<dbReference type="eggNOG" id="COG2104">
    <property type="taxonomic scope" value="Bacteria"/>
</dbReference>
<dbReference type="InterPro" id="IPR003749">
    <property type="entry name" value="ThiS/MoaD-like"/>
</dbReference>
<dbReference type="Proteomes" id="UP000008838">
    <property type="component" value="Chromosome"/>
</dbReference>
<dbReference type="SUPFAM" id="SSF54285">
    <property type="entry name" value="MoaD/ThiS"/>
    <property type="match status" value="1"/>
</dbReference>
<dbReference type="NCBIfam" id="TIGR01683">
    <property type="entry name" value="thiS"/>
    <property type="match status" value="1"/>
</dbReference>
<dbReference type="InterPro" id="IPR010035">
    <property type="entry name" value="Thi_S"/>
</dbReference>
<feature type="region of interest" description="Disordered" evidence="1">
    <location>
        <begin position="1"/>
        <end position="20"/>
    </location>
</feature>
<dbReference type="STRING" id="378753.KRH_04410"/>
<reference evidence="2 3" key="1">
    <citation type="journal article" date="2008" name="J. Bacteriol.">
        <title>Complete genome sequence of the soil actinomycete Kocuria rhizophila.</title>
        <authorList>
            <person name="Takarada H."/>
            <person name="Sekine M."/>
            <person name="Kosugi H."/>
            <person name="Matsuo Y."/>
            <person name="Fujisawa T."/>
            <person name="Omata S."/>
            <person name="Kishi E."/>
            <person name="Shimizu A."/>
            <person name="Tsukatani N."/>
            <person name="Tanikawa S."/>
            <person name="Fujita N."/>
            <person name="Harayama S."/>
        </authorList>
    </citation>
    <scope>NUCLEOTIDE SEQUENCE [LARGE SCALE GENOMIC DNA]</scope>
    <source>
        <strain evidence="3">ATCC 9341 / DSM 348 / NBRC 103217 / DC2201</strain>
    </source>
</reference>
<proteinExistence type="predicted"/>
<dbReference type="Pfam" id="PF02597">
    <property type="entry name" value="ThiS"/>
    <property type="match status" value="1"/>
</dbReference>
<sequence length="88" mass="8777">MVSQHDDAAAGTASINGAPVPVREGFTLTDAVADLTGREITPRGTATDGHPLGIAVAVDDTVVPRSLWATTAVAPGQSVEIVTAVQGG</sequence>
<evidence type="ECO:0000256" key="1">
    <source>
        <dbReference type="SAM" id="MobiDB-lite"/>
    </source>
</evidence>
<gene>
    <name evidence="2" type="primary">thiS</name>
    <name evidence="2" type="ordered locus">KRH_04410</name>
</gene>
<organism evidence="2 3">
    <name type="scientific">Kocuria rhizophila (strain ATCC 9341 / DSM 348 / NBRC 103217 / DC2201)</name>
    <dbReference type="NCBI Taxonomy" id="378753"/>
    <lineage>
        <taxon>Bacteria</taxon>
        <taxon>Bacillati</taxon>
        <taxon>Actinomycetota</taxon>
        <taxon>Actinomycetes</taxon>
        <taxon>Micrococcales</taxon>
        <taxon>Micrococcaceae</taxon>
        <taxon>Kocuria</taxon>
    </lineage>
</organism>
<dbReference type="InterPro" id="IPR016155">
    <property type="entry name" value="Mopterin_synth/thiamin_S_b"/>
</dbReference>
<dbReference type="CDD" id="cd00565">
    <property type="entry name" value="Ubl_ThiS"/>
    <property type="match status" value="1"/>
</dbReference>
<keyword evidence="3" id="KW-1185">Reference proteome</keyword>
<evidence type="ECO:0000313" key="3">
    <source>
        <dbReference type="Proteomes" id="UP000008838"/>
    </source>
</evidence>
<dbReference type="InterPro" id="IPR012675">
    <property type="entry name" value="Beta-grasp_dom_sf"/>
</dbReference>
<protein>
    <submittedName>
        <fullName evidence="2">Putative thiamine biosynthesis protein ThiS</fullName>
    </submittedName>
</protein>
<dbReference type="PANTHER" id="PTHR34472">
    <property type="entry name" value="SULFUR CARRIER PROTEIN THIS"/>
    <property type="match status" value="1"/>
</dbReference>
<dbReference type="EMBL" id="AP009152">
    <property type="protein sequence ID" value="BAG28788.1"/>
    <property type="molecule type" value="Genomic_DNA"/>
</dbReference>
<evidence type="ECO:0000313" key="2">
    <source>
        <dbReference type="EMBL" id="BAG28788.1"/>
    </source>
</evidence>
<dbReference type="Gene3D" id="3.10.20.30">
    <property type="match status" value="1"/>
</dbReference>